<evidence type="ECO:0008006" key="4">
    <source>
        <dbReference type="Google" id="ProtNLM"/>
    </source>
</evidence>
<accession>A0AAQ4CN73</accession>
<keyword evidence="1" id="KW-0472">Membrane</keyword>
<evidence type="ECO:0000313" key="2">
    <source>
        <dbReference type="EMBL" id="BDB97254.1"/>
    </source>
</evidence>
<evidence type="ECO:0000256" key="1">
    <source>
        <dbReference type="SAM" id="Phobius"/>
    </source>
</evidence>
<proteinExistence type="predicted"/>
<feature type="transmembrane region" description="Helical" evidence="1">
    <location>
        <begin position="20"/>
        <end position="41"/>
    </location>
</feature>
<dbReference type="AlphaFoldDB" id="A0AAQ4CN73"/>
<dbReference type="SUPFAM" id="SSF56112">
    <property type="entry name" value="Protein kinase-like (PK-like)"/>
    <property type="match status" value="1"/>
</dbReference>
<evidence type="ECO:0000313" key="3">
    <source>
        <dbReference type="Proteomes" id="UP001319921"/>
    </source>
</evidence>
<keyword evidence="3" id="KW-1185">Reference proteome</keyword>
<gene>
    <name evidence="2" type="ORF">SACC_02710</name>
</gene>
<dbReference type="KEGG" id="scas:SACC_02710"/>
<name>A0AAQ4CN73_9CREN</name>
<dbReference type="EMBL" id="AP025226">
    <property type="protein sequence ID" value="BDB97254.1"/>
    <property type="molecule type" value="Genomic_DNA"/>
</dbReference>
<sequence length="218" mass="25953">MMFKSPYSQSRIIKKNNEVYVQKCYMTIFGIKWYFISSFFWNYPFVGDPKERFTREVDFFLERWSTNNIIVPKLIDIDSKELCITREFIEGEEVNEDNIEVVGKGLRDIHESGYVLGDTKLSNFVVVRNRLGIIDAEQSLKSNNPYYKAWDLLVLFLFLSYKIVNLNNFSDAVRKFLNEYNPDKSIVREIFNIKNINLMSFYPPTHLYVLKNLMTNFY</sequence>
<dbReference type="InterPro" id="IPR011009">
    <property type="entry name" value="Kinase-like_dom_sf"/>
</dbReference>
<keyword evidence="1" id="KW-1133">Transmembrane helix</keyword>
<dbReference type="Gene3D" id="1.10.510.10">
    <property type="entry name" value="Transferase(Phosphotransferase) domain 1"/>
    <property type="match status" value="1"/>
</dbReference>
<organism evidence="2 3">
    <name type="scientific">Saccharolobus caldissimus</name>
    <dbReference type="NCBI Taxonomy" id="1702097"/>
    <lineage>
        <taxon>Archaea</taxon>
        <taxon>Thermoproteota</taxon>
        <taxon>Thermoprotei</taxon>
        <taxon>Sulfolobales</taxon>
        <taxon>Sulfolobaceae</taxon>
        <taxon>Saccharolobus</taxon>
    </lineage>
</organism>
<reference evidence="2 3" key="1">
    <citation type="journal article" date="2022" name="Microbiol. Resour. Announc.">
        <title>Complete Genome Sequence of the Hyperthermophilic and Acidophilic Archaeon Saccharolobus caldissimus Strain HS-3T.</title>
        <authorList>
            <person name="Sakai H.D."/>
            <person name="Kurosawa N."/>
        </authorList>
    </citation>
    <scope>NUCLEOTIDE SEQUENCE [LARGE SCALE GENOMIC DNA]</scope>
    <source>
        <strain evidence="2 3">JCM32116</strain>
    </source>
</reference>
<dbReference type="Proteomes" id="UP001319921">
    <property type="component" value="Chromosome"/>
</dbReference>
<keyword evidence="1" id="KW-0812">Transmembrane</keyword>
<protein>
    <recommendedName>
        <fullName evidence="4">Mn2+-dependent serine/threonine protein kinase</fullName>
    </recommendedName>
</protein>